<feature type="domain" description="Protein FecR C-terminal" evidence="4">
    <location>
        <begin position="289"/>
        <end position="356"/>
    </location>
</feature>
<evidence type="ECO:0000313" key="5">
    <source>
        <dbReference type="EMBL" id="SHE47938.1"/>
    </source>
</evidence>
<evidence type="ECO:0000256" key="1">
    <source>
        <dbReference type="SAM" id="MobiDB-lite"/>
    </source>
</evidence>
<dbReference type="PANTHER" id="PTHR30273:SF2">
    <property type="entry name" value="PROTEIN FECR"/>
    <property type="match status" value="1"/>
</dbReference>
<dbReference type="PIRSF" id="PIRSF018266">
    <property type="entry name" value="FecR"/>
    <property type="match status" value="1"/>
</dbReference>
<organism evidence="5 6">
    <name type="scientific">Fodinibius roseus</name>
    <dbReference type="NCBI Taxonomy" id="1194090"/>
    <lineage>
        <taxon>Bacteria</taxon>
        <taxon>Pseudomonadati</taxon>
        <taxon>Balneolota</taxon>
        <taxon>Balneolia</taxon>
        <taxon>Balneolales</taxon>
        <taxon>Balneolaceae</taxon>
        <taxon>Fodinibius</taxon>
    </lineage>
</organism>
<evidence type="ECO:0000256" key="2">
    <source>
        <dbReference type="SAM" id="Phobius"/>
    </source>
</evidence>
<dbReference type="Proteomes" id="UP000184041">
    <property type="component" value="Unassembled WGS sequence"/>
</dbReference>
<dbReference type="InterPro" id="IPR012373">
    <property type="entry name" value="Ferrdict_sens_TM"/>
</dbReference>
<dbReference type="InterPro" id="IPR032508">
    <property type="entry name" value="FecR_C"/>
</dbReference>
<evidence type="ECO:0000259" key="3">
    <source>
        <dbReference type="Pfam" id="PF04773"/>
    </source>
</evidence>
<feature type="domain" description="FecR protein" evidence="3">
    <location>
        <begin position="147"/>
        <end position="239"/>
    </location>
</feature>
<dbReference type="PANTHER" id="PTHR30273">
    <property type="entry name" value="PERIPLASMIC SIGNAL SENSOR AND SIGMA FACTOR ACTIVATOR FECR-RELATED"/>
    <property type="match status" value="1"/>
</dbReference>
<proteinExistence type="predicted"/>
<gene>
    <name evidence="5" type="ORF">SAMN05443144_101386</name>
</gene>
<dbReference type="InterPro" id="IPR006860">
    <property type="entry name" value="FecR"/>
</dbReference>
<protein>
    <submittedName>
        <fullName evidence="5">FecR family protein</fullName>
    </submittedName>
</protein>
<sequence>MNRWKKVSMNWKILKKYIQGRCSEQELRQLGAWLQEDPANEDFFKSFIEDWDPEEHAEFEADAQAAWQQFKKRNKLSSSSQPIGSASTKKKSSASANHFKEVGSRGYPYWFSIAAAAVILITTLYFISQDWLQANEQTKPTEIAAQKITTDRGQRTNLRLSDGSLVTLNAESSLEIPENYGDPTRTIYLEGEAFFEVEHDEQHPFIVITPRGYVKDLGTQFNITAYDSSRIEVAVKEGLASLGTVKKGIIQKELVELTPNKLGILKRVGGLTVSDITDMEEFTGWAEGKLVFRETPFPEVVQRLERWFNIECITEDPQLKERTLTATYSNMPLDEVLEVLSVSVRASYEREKRTVTFRDNQE</sequence>
<dbReference type="Gene3D" id="3.55.50.30">
    <property type="match status" value="1"/>
</dbReference>
<feature type="transmembrane region" description="Helical" evidence="2">
    <location>
        <begin position="107"/>
        <end position="127"/>
    </location>
</feature>
<keyword evidence="2" id="KW-1133">Transmembrane helix</keyword>
<reference evidence="5 6" key="1">
    <citation type="submission" date="2016-11" db="EMBL/GenBank/DDBJ databases">
        <authorList>
            <person name="Jaros S."/>
            <person name="Januszkiewicz K."/>
            <person name="Wedrychowicz H."/>
        </authorList>
    </citation>
    <scope>NUCLEOTIDE SEQUENCE [LARGE SCALE GENOMIC DNA]</scope>
    <source>
        <strain evidence="5 6">DSM 21986</strain>
    </source>
</reference>
<dbReference type="AlphaFoldDB" id="A0A1M4TU36"/>
<dbReference type="Pfam" id="PF04773">
    <property type="entry name" value="FecR"/>
    <property type="match status" value="1"/>
</dbReference>
<accession>A0A1M4TU36</accession>
<keyword evidence="2" id="KW-0472">Membrane</keyword>
<dbReference type="GO" id="GO:0016989">
    <property type="term" value="F:sigma factor antagonist activity"/>
    <property type="evidence" value="ECO:0007669"/>
    <property type="project" value="TreeGrafter"/>
</dbReference>
<name>A0A1M4TU36_9BACT</name>
<dbReference type="Pfam" id="PF16344">
    <property type="entry name" value="FecR_C"/>
    <property type="match status" value="1"/>
</dbReference>
<feature type="region of interest" description="Disordered" evidence="1">
    <location>
        <begin position="76"/>
        <end position="95"/>
    </location>
</feature>
<dbReference type="OrthoDB" id="1097132at2"/>
<evidence type="ECO:0000259" key="4">
    <source>
        <dbReference type="Pfam" id="PF16344"/>
    </source>
</evidence>
<keyword evidence="6" id="KW-1185">Reference proteome</keyword>
<evidence type="ECO:0000313" key="6">
    <source>
        <dbReference type="Proteomes" id="UP000184041"/>
    </source>
</evidence>
<dbReference type="STRING" id="1194090.SAMN05443144_101386"/>
<keyword evidence="2" id="KW-0812">Transmembrane</keyword>
<dbReference type="Gene3D" id="2.60.120.1440">
    <property type="match status" value="1"/>
</dbReference>
<dbReference type="EMBL" id="FQUS01000001">
    <property type="protein sequence ID" value="SHE47938.1"/>
    <property type="molecule type" value="Genomic_DNA"/>
</dbReference>